<sequence length="142" mass="15389">MHLSTYAKALSVLLESINTSLTGLLVQQGVLEDKGDNPVEVKNEVRTKPTTPIRTRRRSRVEAITLSFTVTSAPGTFSPVDINPTPSSVNQTAIDTDTIELEGQYKPKGGIYGNDNENDDTAAKDEVDLVMEVSPGEIDARD</sequence>
<proteinExistence type="predicted"/>
<evidence type="ECO:0000313" key="3">
    <source>
        <dbReference type="Proteomes" id="UP001194696"/>
    </source>
</evidence>
<evidence type="ECO:0000256" key="1">
    <source>
        <dbReference type="SAM" id="MobiDB-lite"/>
    </source>
</evidence>
<keyword evidence="3" id="KW-1185">Reference proteome</keyword>
<organism evidence="2 3">
    <name type="scientific">Linnemannia gamsii</name>
    <dbReference type="NCBI Taxonomy" id="64522"/>
    <lineage>
        <taxon>Eukaryota</taxon>
        <taxon>Fungi</taxon>
        <taxon>Fungi incertae sedis</taxon>
        <taxon>Mucoromycota</taxon>
        <taxon>Mortierellomycotina</taxon>
        <taxon>Mortierellomycetes</taxon>
        <taxon>Mortierellales</taxon>
        <taxon>Mortierellaceae</taxon>
        <taxon>Linnemannia</taxon>
    </lineage>
</organism>
<reference evidence="2 3" key="1">
    <citation type="journal article" date="2020" name="Fungal Divers.">
        <title>Resolving the Mortierellaceae phylogeny through synthesis of multi-gene phylogenetics and phylogenomics.</title>
        <authorList>
            <person name="Vandepol N."/>
            <person name="Liber J."/>
            <person name="Desiro A."/>
            <person name="Na H."/>
            <person name="Kennedy M."/>
            <person name="Barry K."/>
            <person name="Grigoriev I.V."/>
            <person name="Miller A.N."/>
            <person name="O'Donnell K."/>
            <person name="Stajich J.E."/>
            <person name="Bonito G."/>
        </authorList>
    </citation>
    <scope>NUCLEOTIDE SEQUENCE [LARGE SCALE GENOMIC DNA]</scope>
    <source>
        <strain evidence="2 3">AD045</strain>
    </source>
</reference>
<gene>
    <name evidence="2" type="ORF">BGZ96_000402</name>
</gene>
<feature type="region of interest" description="Disordered" evidence="1">
    <location>
        <begin position="102"/>
        <end position="122"/>
    </location>
</feature>
<dbReference type="EMBL" id="JAAAIM010000105">
    <property type="protein sequence ID" value="KAG0294831.1"/>
    <property type="molecule type" value="Genomic_DNA"/>
</dbReference>
<evidence type="ECO:0000313" key="2">
    <source>
        <dbReference type="EMBL" id="KAG0294831.1"/>
    </source>
</evidence>
<accession>A0ABQ7KBI3</accession>
<comment type="caution">
    <text evidence="2">The sequence shown here is derived from an EMBL/GenBank/DDBJ whole genome shotgun (WGS) entry which is preliminary data.</text>
</comment>
<dbReference type="Proteomes" id="UP001194696">
    <property type="component" value="Unassembled WGS sequence"/>
</dbReference>
<name>A0ABQ7KBI3_9FUNG</name>
<protein>
    <submittedName>
        <fullName evidence="2">Uncharacterized protein</fullName>
    </submittedName>
</protein>